<comment type="caution">
    <text evidence="8">The sequence shown here is derived from an EMBL/GenBank/DDBJ whole genome shotgun (WGS) entry which is preliminary data.</text>
</comment>
<evidence type="ECO:0000256" key="4">
    <source>
        <dbReference type="ARBA" id="ARBA00022989"/>
    </source>
</evidence>
<accession>A0A163F703</accession>
<keyword evidence="9" id="KW-1185">Reference proteome</keyword>
<dbReference type="OrthoDB" id="310895at2759"/>
<feature type="transmembrane region" description="Helical" evidence="7">
    <location>
        <begin position="397"/>
        <end position="417"/>
    </location>
</feature>
<feature type="transmembrane region" description="Helical" evidence="7">
    <location>
        <begin position="458"/>
        <end position="478"/>
    </location>
</feature>
<feature type="transmembrane region" description="Helical" evidence="7">
    <location>
        <begin position="143"/>
        <end position="164"/>
    </location>
</feature>
<feature type="transmembrane region" description="Helical" evidence="7">
    <location>
        <begin position="196"/>
        <end position="219"/>
    </location>
</feature>
<feature type="transmembrane region" description="Helical" evidence="7">
    <location>
        <begin position="429"/>
        <end position="451"/>
    </location>
</feature>
<dbReference type="SUPFAM" id="SSF103473">
    <property type="entry name" value="MFS general substrate transporter"/>
    <property type="match status" value="1"/>
</dbReference>
<dbReference type="Gene3D" id="1.20.1250.20">
    <property type="entry name" value="MFS general substrate transporter like domains"/>
    <property type="match status" value="2"/>
</dbReference>
<feature type="transmembrane region" description="Helical" evidence="7">
    <location>
        <begin position="231"/>
        <end position="252"/>
    </location>
</feature>
<keyword evidence="3 7" id="KW-0812">Transmembrane</keyword>
<protein>
    <submittedName>
        <fullName evidence="8">Transmembrane transport</fullName>
    </submittedName>
</protein>
<sequence length="542" mass="60062">MTPPRVQSESTRIDDLPLPPAAAGRPVPSRCVESTPILVARARLSLAVNDHRDPHVSQSLPKMKTDEKAAAKIAAQESDSHEAGRVNIASKQSYVLKMDLRLIPILGCTYTILFLDRTNTVANARIEGLEKGLGMPSNGYNTALWIFFIPFILIEVPSNLIMGLPRVRPNWFLGGNMLILGVIATCQGLTQSYGGLLALRFLMGIFEATLPAGAAFLINEYYTRAQMSLRYACFFCFGTLGPCISGVLAYGIRNMDGIANLEGFRWIFIIEGLVTIFVSFFVFVFVPDFPERTNILSPIEREHLLAVLHQDKGDQKLDFKSVDWMKTLSDYKIWFPTLMFFCCDMTAASMSSFIPTILTELGWTAAYAQAMSVPIWLTGMVFQVTGAFLSCRTGWRFPFVLFGVLWATIGWIIQIVYSKHGSVSAAVRYFGLFCMSGGTFLQMTMSTAWMSNNLRGRASVAAGTAIVLGFGNCANFVATNVFIKAEAPYYPTAFKTGLAITIAGAGFCMAYAGLLWRYNHRLAKKRMEAGGEDDQREYMYQI</sequence>
<proteinExistence type="predicted"/>
<keyword evidence="5 7" id="KW-0472">Membrane</keyword>
<evidence type="ECO:0000256" key="3">
    <source>
        <dbReference type="ARBA" id="ARBA00022692"/>
    </source>
</evidence>
<evidence type="ECO:0000313" key="8">
    <source>
        <dbReference type="EMBL" id="KZM24182.1"/>
    </source>
</evidence>
<evidence type="ECO:0000256" key="5">
    <source>
        <dbReference type="ARBA" id="ARBA00023136"/>
    </source>
</evidence>
<dbReference type="InterPro" id="IPR036259">
    <property type="entry name" value="MFS_trans_sf"/>
</dbReference>
<feature type="transmembrane region" description="Helical" evidence="7">
    <location>
        <begin position="498"/>
        <end position="518"/>
    </location>
</feature>
<feature type="region of interest" description="Disordered" evidence="6">
    <location>
        <begin position="1"/>
        <end position="28"/>
    </location>
</feature>
<dbReference type="GO" id="GO:0016020">
    <property type="term" value="C:membrane"/>
    <property type="evidence" value="ECO:0007669"/>
    <property type="project" value="UniProtKB-SubCell"/>
</dbReference>
<dbReference type="EMBL" id="JYNV01000171">
    <property type="protein sequence ID" value="KZM24182.1"/>
    <property type="molecule type" value="Genomic_DNA"/>
</dbReference>
<dbReference type="InterPro" id="IPR011701">
    <property type="entry name" value="MFS"/>
</dbReference>
<feature type="transmembrane region" description="Helical" evidence="7">
    <location>
        <begin position="366"/>
        <end position="390"/>
    </location>
</feature>
<evidence type="ECO:0000256" key="2">
    <source>
        <dbReference type="ARBA" id="ARBA00022448"/>
    </source>
</evidence>
<gene>
    <name evidence="8" type="ORF">ST47_g4664</name>
</gene>
<evidence type="ECO:0000256" key="6">
    <source>
        <dbReference type="SAM" id="MobiDB-lite"/>
    </source>
</evidence>
<feature type="compositionally biased region" description="Polar residues" evidence="6">
    <location>
        <begin position="1"/>
        <end position="10"/>
    </location>
</feature>
<keyword evidence="2" id="KW-0813">Transport</keyword>
<dbReference type="PANTHER" id="PTHR43791">
    <property type="entry name" value="PERMEASE-RELATED"/>
    <property type="match status" value="1"/>
</dbReference>
<dbReference type="Proteomes" id="UP000076837">
    <property type="component" value="Unassembled WGS sequence"/>
</dbReference>
<evidence type="ECO:0000256" key="7">
    <source>
        <dbReference type="SAM" id="Phobius"/>
    </source>
</evidence>
<feature type="transmembrane region" description="Helical" evidence="7">
    <location>
        <begin position="333"/>
        <end position="354"/>
    </location>
</feature>
<name>A0A163F703_DIDRA</name>
<organism evidence="8 9">
    <name type="scientific">Didymella rabiei</name>
    <name type="common">Chickpea ascochyta blight fungus</name>
    <name type="synonym">Mycosphaerella rabiei</name>
    <dbReference type="NCBI Taxonomy" id="5454"/>
    <lineage>
        <taxon>Eukaryota</taxon>
        <taxon>Fungi</taxon>
        <taxon>Dikarya</taxon>
        <taxon>Ascomycota</taxon>
        <taxon>Pezizomycotina</taxon>
        <taxon>Dothideomycetes</taxon>
        <taxon>Pleosporomycetidae</taxon>
        <taxon>Pleosporales</taxon>
        <taxon>Pleosporineae</taxon>
        <taxon>Didymellaceae</taxon>
        <taxon>Ascochyta</taxon>
    </lineage>
</organism>
<dbReference type="PANTHER" id="PTHR43791:SF54">
    <property type="entry name" value="MAJOR FACILITATOR SUPERFAMILY (MFS) PROFILE DOMAIN-CONTAINING PROTEIN-RELATED"/>
    <property type="match status" value="1"/>
</dbReference>
<dbReference type="AlphaFoldDB" id="A0A163F703"/>
<evidence type="ECO:0000256" key="1">
    <source>
        <dbReference type="ARBA" id="ARBA00004141"/>
    </source>
</evidence>
<feature type="transmembrane region" description="Helical" evidence="7">
    <location>
        <begin position="171"/>
        <end position="190"/>
    </location>
</feature>
<dbReference type="GO" id="GO:0022857">
    <property type="term" value="F:transmembrane transporter activity"/>
    <property type="evidence" value="ECO:0007669"/>
    <property type="project" value="InterPro"/>
</dbReference>
<feature type="transmembrane region" description="Helical" evidence="7">
    <location>
        <begin position="264"/>
        <end position="286"/>
    </location>
</feature>
<dbReference type="Pfam" id="PF07690">
    <property type="entry name" value="MFS_1"/>
    <property type="match status" value="1"/>
</dbReference>
<comment type="subcellular location">
    <subcellularLocation>
        <location evidence="1">Membrane</location>
        <topology evidence="1">Multi-pass membrane protein</topology>
    </subcellularLocation>
</comment>
<evidence type="ECO:0000313" key="9">
    <source>
        <dbReference type="Proteomes" id="UP000076837"/>
    </source>
</evidence>
<keyword evidence="4 7" id="KW-1133">Transmembrane helix</keyword>
<reference evidence="8 9" key="1">
    <citation type="journal article" date="2016" name="Sci. Rep.">
        <title>Draft genome sequencing and secretome analysis of fungal phytopathogen Ascochyta rabiei provides insight into the necrotrophic effector repertoire.</title>
        <authorList>
            <person name="Verma S."/>
            <person name="Gazara R.K."/>
            <person name="Nizam S."/>
            <person name="Parween S."/>
            <person name="Chattopadhyay D."/>
            <person name="Verma P.K."/>
        </authorList>
    </citation>
    <scope>NUCLEOTIDE SEQUENCE [LARGE SCALE GENOMIC DNA]</scope>
    <source>
        <strain evidence="8 9">ArDII</strain>
    </source>
</reference>